<accession>A0A0L0FUS1</accession>
<dbReference type="AlphaFoldDB" id="A0A0L0FUS1"/>
<name>A0A0L0FUS1_9EUKA</name>
<proteinExistence type="predicted"/>
<reference evidence="1 2" key="1">
    <citation type="submission" date="2011-02" db="EMBL/GenBank/DDBJ databases">
        <title>The Genome Sequence of Sphaeroforma arctica JP610.</title>
        <authorList>
            <consortium name="The Broad Institute Genome Sequencing Platform"/>
            <person name="Russ C."/>
            <person name="Cuomo C."/>
            <person name="Young S.K."/>
            <person name="Zeng Q."/>
            <person name="Gargeya S."/>
            <person name="Alvarado L."/>
            <person name="Berlin A."/>
            <person name="Chapman S.B."/>
            <person name="Chen Z."/>
            <person name="Freedman E."/>
            <person name="Gellesch M."/>
            <person name="Goldberg J."/>
            <person name="Griggs A."/>
            <person name="Gujja S."/>
            <person name="Heilman E."/>
            <person name="Heiman D."/>
            <person name="Howarth C."/>
            <person name="Mehta T."/>
            <person name="Neiman D."/>
            <person name="Pearson M."/>
            <person name="Roberts A."/>
            <person name="Saif S."/>
            <person name="Shea T."/>
            <person name="Shenoy N."/>
            <person name="Sisk P."/>
            <person name="Stolte C."/>
            <person name="Sykes S."/>
            <person name="White J."/>
            <person name="Yandava C."/>
            <person name="Burger G."/>
            <person name="Gray M.W."/>
            <person name="Holland P.W.H."/>
            <person name="King N."/>
            <person name="Lang F.B.F."/>
            <person name="Roger A.J."/>
            <person name="Ruiz-Trillo I."/>
            <person name="Haas B."/>
            <person name="Nusbaum C."/>
            <person name="Birren B."/>
        </authorList>
    </citation>
    <scope>NUCLEOTIDE SEQUENCE [LARGE SCALE GENOMIC DNA]</scope>
    <source>
        <strain evidence="1 2">JP610</strain>
    </source>
</reference>
<gene>
    <name evidence="1" type="ORF">SARC_07226</name>
</gene>
<dbReference type="Proteomes" id="UP000054560">
    <property type="component" value="Unassembled WGS sequence"/>
</dbReference>
<dbReference type="Gene3D" id="3.60.15.30">
    <property type="entry name" value="Metallo-beta-lactamase domain"/>
    <property type="match status" value="1"/>
</dbReference>
<sequence length="79" mass="9365">MGINYFPTPRDVKARDITKWLATLQKIMERYCFKVEIMIGQPHWPRGNAEVRNRGEWHRDNGNNRYCAEIMNQPHGYGS</sequence>
<dbReference type="RefSeq" id="XP_014154321.1">
    <property type="nucleotide sequence ID" value="XM_014298846.1"/>
</dbReference>
<keyword evidence="2" id="KW-1185">Reference proteome</keyword>
<evidence type="ECO:0000313" key="1">
    <source>
        <dbReference type="EMBL" id="KNC80419.1"/>
    </source>
</evidence>
<organism evidence="1 2">
    <name type="scientific">Sphaeroforma arctica JP610</name>
    <dbReference type="NCBI Taxonomy" id="667725"/>
    <lineage>
        <taxon>Eukaryota</taxon>
        <taxon>Ichthyosporea</taxon>
        <taxon>Ichthyophonida</taxon>
        <taxon>Sphaeroforma</taxon>
    </lineage>
</organism>
<evidence type="ECO:0000313" key="2">
    <source>
        <dbReference type="Proteomes" id="UP000054560"/>
    </source>
</evidence>
<dbReference type="GeneID" id="25907730"/>
<dbReference type="EMBL" id="KQ242154">
    <property type="protein sequence ID" value="KNC80419.1"/>
    <property type="molecule type" value="Genomic_DNA"/>
</dbReference>
<protein>
    <submittedName>
        <fullName evidence="1">Uncharacterized protein</fullName>
    </submittedName>
</protein>